<dbReference type="Pfam" id="PF04240">
    <property type="entry name" value="Caroten_synth"/>
    <property type="match status" value="1"/>
</dbReference>
<keyword evidence="1" id="KW-1133">Transmembrane helix</keyword>
<gene>
    <name evidence="2" type="ORF">J2S42_002555</name>
</gene>
<dbReference type="InterPro" id="IPR007354">
    <property type="entry name" value="CruF-like"/>
</dbReference>
<organism evidence="2 3">
    <name type="scientific">Catenuloplanes indicus</name>
    <dbReference type="NCBI Taxonomy" id="137267"/>
    <lineage>
        <taxon>Bacteria</taxon>
        <taxon>Bacillati</taxon>
        <taxon>Actinomycetota</taxon>
        <taxon>Actinomycetes</taxon>
        <taxon>Micromonosporales</taxon>
        <taxon>Micromonosporaceae</taxon>
        <taxon>Catenuloplanes</taxon>
    </lineage>
</organism>
<proteinExistence type="predicted"/>
<sequence>MTARWLPVAVLVLAQICYPLTHGDARNGLTIATVVLGFAISVGHAAATRGARTAVALIVIAAGGGFLIEATGVHTGFPFGGYDYSGQLGPKVLGVPLIIPLAWAWMTWPAWLSAGRVVSRTVPRVLLAAAGLAAWDLFLDPQMVAEGHWSWHDTSPALPGVPGIPVTNYLGWLLFALVVAALLAVSTDRPVTVADAPMYALYLWTYGSSILAHAVFLGLPASAVWGGAGMAVLAVPLAVTLVRGRSTARATGDLIGAGAGPRPRH</sequence>
<name>A0AAE3VXX6_9ACTN</name>
<feature type="transmembrane region" description="Helical" evidence="1">
    <location>
        <begin position="54"/>
        <end position="73"/>
    </location>
</feature>
<feature type="transmembrane region" description="Helical" evidence="1">
    <location>
        <begin position="199"/>
        <end position="217"/>
    </location>
</feature>
<evidence type="ECO:0000256" key="1">
    <source>
        <dbReference type="SAM" id="Phobius"/>
    </source>
</evidence>
<comment type="caution">
    <text evidence="2">The sequence shown here is derived from an EMBL/GenBank/DDBJ whole genome shotgun (WGS) entry which is preliminary data.</text>
</comment>
<feature type="transmembrane region" description="Helical" evidence="1">
    <location>
        <begin position="29"/>
        <end position="47"/>
    </location>
</feature>
<feature type="transmembrane region" description="Helical" evidence="1">
    <location>
        <begin position="93"/>
        <end position="114"/>
    </location>
</feature>
<keyword evidence="1" id="KW-0812">Transmembrane</keyword>
<dbReference type="EMBL" id="JAUSUZ010000001">
    <property type="protein sequence ID" value="MDQ0365886.1"/>
    <property type="molecule type" value="Genomic_DNA"/>
</dbReference>
<keyword evidence="3" id="KW-1185">Reference proteome</keyword>
<protein>
    <submittedName>
        <fullName evidence="2">Membrane protein</fullName>
    </submittedName>
</protein>
<dbReference type="PANTHER" id="PTHR39419:SF1">
    <property type="entry name" value="SLL0814 PROTEIN"/>
    <property type="match status" value="1"/>
</dbReference>
<evidence type="ECO:0000313" key="3">
    <source>
        <dbReference type="Proteomes" id="UP001240236"/>
    </source>
</evidence>
<accession>A0AAE3VXX6</accession>
<reference evidence="2 3" key="1">
    <citation type="submission" date="2023-07" db="EMBL/GenBank/DDBJ databases">
        <title>Sequencing the genomes of 1000 actinobacteria strains.</title>
        <authorList>
            <person name="Klenk H.-P."/>
        </authorList>
    </citation>
    <scope>NUCLEOTIDE SEQUENCE [LARGE SCALE GENOMIC DNA]</scope>
    <source>
        <strain evidence="2 3">DSM 44709</strain>
    </source>
</reference>
<feature type="transmembrane region" description="Helical" evidence="1">
    <location>
        <begin position="223"/>
        <end position="242"/>
    </location>
</feature>
<dbReference type="RefSeq" id="WP_307238803.1">
    <property type="nucleotide sequence ID" value="NZ_JAUSUZ010000001.1"/>
</dbReference>
<keyword evidence="1" id="KW-0472">Membrane</keyword>
<dbReference type="PANTHER" id="PTHR39419">
    <property type="entry name" value="SLL0814 PROTEIN"/>
    <property type="match status" value="1"/>
</dbReference>
<dbReference type="Proteomes" id="UP001240236">
    <property type="component" value="Unassembled WGS sequence"/>
</dbReference>
<feature type="transmembrane region" description="Helical" evidence="1">
    <location>
        <begin position="169"/>
        <end position="187"/>
    </location>
</feature>
<evidence type="ECO:0000313" key="2">
    <source>
        <dbReference type="EMBL" id="MDQ0365886.1"/>
    </source>
</evidence>
<dbReference type="AlphaFoldDB" id="A0AAE3VXX6"/>
<feature type="transmembrane region" description="Helical" evidence="1">
    <location>
        <begin position="121"/>
        <end position="139"/>
    </location>
</feature>